<feature type="domain" description="DUF218" evidence="2">
    <location>
        <begin position="81"/>
        <end position="242"/>
    </location>
</feature>
<gene>
    <name evidence="3" type="ORF">Llon_0466</name>
</gene>
<keyword evidence="1" id="KW-1133">Transmembrane helix</keyword>
<keyword evidence="1" id="KW-0472">Membrane</keyword>
<dbReference type="GO" id="GO:0043164">
    <property type="term" value="P:Gram-negative-bacterium-type cell wall biogenesis"/>
    <property type="evidence" value="ECO:0007669"/>
    <property type="project" value="TreeGrafter"/>
</dbReference>
<sequence length="252" mass="28861">MFVYRHFLEAVFNPYIIGLSILVIFTVGLHWFGNTRSVRIGITTGVGALILFSMGWLPMWLTRILENQYPVVKKPNPNVHWVVVLGGGQAQYVDGEAHNVLYTASIRRLLEGIRLYRLLPHAKLLLSGGEYGGEKKEAHRLAEIISWLAIPHEDIVIESNSSNTASQARELKKRLNQEPFYLVTSAIHLPRAMALCRKQGLKPIAAPTDFTYFWQDERWEKYYLPNPKNLVYLNIAWHEILGRAWARLQGQA</sequence>
<keyword evidence="4" id="KW-1185">Reference proteome</keyword>
<organism evidence="3 4">
    <name type="scientific">Legionella londiniensis</name>
    <dbReference type="NCBI Taxonomy" id="45068"/>
    <lineage>
        <taxon>Bacteria</taxon>
        <taxon>Pseudomonadati</taxon>
        <taxon>Pseudomonadota</taxon>
        <taxon>Gammaproteobacteria</taxon>
        <taxon>Legionellales</taxon>
        <taxon>Legionellaceae</taxon>
        <taxon>Legionella</taxon>
    </lineage>
</organism>
<proteinExistence type="predicted"/>
<dbReference type="GO" id="GO:0005886">
    <property type="term" value="C:plasma membrane"/>
    <property type="evidence" value="ECO:0007669"/>
    <property type="project" value="TreeGrafter"/>
</dbReference>
<protein>
    <submittedName>
        <fullName evidence="3">Membrane protein</fullName>
    </submittedName>
</protein>
<evidence type="ECO:0000259" key="2">
    <source>
        <dbReference type="Pfam" id="PF02698"/>
    </source>
</evidence>
<feature type="transmembrane region" description="Helical" evidence="1">
    <location>
        <begin position="12"/>
        <end position="33"/>
    </location>
</feature>
<reference evidence="3 4" key="1">
    <citation type="submission" date="2015-11" db="EMBL/GenBank/DDBJ databases">
        <title>Genomic analysis of 38 Legionella species identifies large and diverse effector repertoires.</title>
        <authorList>
            <person name="Burstein D."/>
            <person name="Amaro F."/>
            <person name="Zusman T."/>
            <person name="Lifshitz Z."/>
            <person name="Cohen O."/>
            <person name="Gilbert J.A."/>
            <person name="Pupko T."/>
            <person name="Shuman H.A."/>
            <person name="Segal G."/>
        </authorList>
    </citation>
    <scope>NUCLEOTIDE SEQUENCE [LARGE SCALE GENOMIC DNA]</scope>
    <source>
        <strain evidence="3 4">ATCC 49505</strain>
    </source>
</reference>
<dbReference type="CDD" id="cd06259">
    <property type="entry name" value="YdcF-like"/>
    <property type="match status" value="1"/>
</dbReference>
<evidence type="ECO:0000256" key="1">
    <source>
        <dbReference type="SAM" id="Phobius"/>
    </source>
</evidence>
<dbReference type="RefSeq" id="WP_058528485.1">
    <property type="nucleotide sequence ID" value="NZ_CAAAHZ010000001.1"/>
</dbReference>
<dbReference type="Proteomes" id="UP000054997">
    <property type="component" value="Unassembled WGS sequence"/>
</dbReference>
<dbReference type="PATRIC" id="fig|45068.5.peg.502"/>
<dbReference type="PANTHER" id="PTHR30336:SF4">
    <property type="entry name" value="ENVELOPE BIOGENESIS FACTOR ELYC"/>
    <property type="match status" value="1"/>
</dbReference>
<feature type="transmembrane region" description="Helical" evidence="1">
    <location>
        <begin position="40"/>
        <end position="61"/>
    </location>
</feature>
<dbReference type="GO" id="GO:0000270">
    <property type="term" value="P:peptidoglycan metabolic process"/>
    <property type="evidence" value="ECO:0007669"/>
    <property type="project" value="TreeGrafter"/>
</dbReference>
<dbReference type="PANTHER" id="PTHR30336">
    <property type="entry name" value="INNER MEMBRANE PROTEIN, PROBABLE PERMEASE"/>
    <property type="match status" value="1"/>
</dbReference>
<dbReference type="Gene3D" id="3.40.50.620">
    <property type="entry name" value="HUPs"/>
    <property type="match status" value="1"/>
</dbReference>
<comment type="caution">
    <text evidence="3">The sequence shown here is derived from an EMBL/GenBank/DDBJ whole genome shotgun (WGS) entry which is preliminary data.</text>
</comment>
<dbReference type="STRING" id="45068.Llon_0466"/>
<dbReference type="InterPro" id="IPR003848">
    <property type="entry name" value="DUF218"/>
</dbReference>
<accession>A0A0W0VR42</accession>
<evidence type="ECO:0000313" key="3">
    <source>
        <dbReference type="EMBL" id="KTD22592.1"/>
    </source>
</evidence>
<dbReference type="Pfam" id="PF02698">
    <property type="entry name" value="DUF218"/>
    <property type="match status" value="1"/>
</dbReference>
<dbReference type="InterPro" id="IPR014729">
    <property type="entry name" value="Rossmann-like_a/b/a_fold"/>
</dbReference>
<dbReference type="AlphaFoldDB" id="A0A0W0VR42"/>
<evidence type="ECO:0000313" key="4">
    <source>
        <dbReference type="Proteomes" id="UP000054997"/>
    </source>
</evidence>
<dbReference type="InterPro" id="IPR051599">
    <property type="entry name" value="Cell_Envelope_Assoc"/>
</dbReference>
<dbReference type="OrthoDB" id="9809813at2"/>
<dbReference type="EMBL" id="LNYK01000007">
    <property type="protein sequence ID" value="KTD22592.1"/>
    <property type="molecule type" value="Genomic_DNA"/>
</dbReference>
<keyword evidence="1" id="KW-0812">Transmembrane</keyword>
<name>A0A0W0VR42_9GAMM</name>